<dbReference type="EMBL" id="MBAD02001811">
    <property type="protein sequence ID" value="RLN51706.1"/>
    <property type="molecule type" value="Genomic_DNA"/>
</dbReference>
<dbReference type="Proteomes" id="UP000284657">
    <property type="component" value="Unassembled WGS sequence"/>
</dbReference>
<dbReference type="Proteomes" id="UP000277300">
    <property type="component" value="Unassembled WGS sequence"/>
</dbReference>
<evidence type="ECO:0000313" key="3">
    <source>
        <dbReference type="EMBL" id="RLN51706.1"/>
    </source>
</evidence>
<dbReference type="AlphaFoldDB" id="A0A3F2RWI5"/>
<dbReference type="InterPro" id="IPR051210">
    <property type="entry name" value="Ub_ligase/GEF_domain"/>
</dbReference>
<comment type="caution">
    <text evidence="4">The sequence shown here is derived from an EMBL/GenBank/DDBJ whole genome shotgun (WGS) entry which is preliminary data.</text>
</comment>
<dbReference type="PANTHER" id="PTHR22870:SF408">
    <property type="entry name" value="OS09G0560450 PROTEIN"/>
    <property type="match status" value="1"/>
</dbReference>
<dbReference type="InterPro" id="IPR000408">
    <property type="entry name" value="Reg_chr_condens"/>
</dbReference>
<gene>
    <name evidence="3" type="ORF">BBJ29_004517</name>
    <name evidence="4" type="ORF">BBP00_00002738</name>
</gene>
<accession>A0A3F2RWI5</accession>
<feature type="repeat" description="RCC1" evidence="2">
    <location>
        <begin position="154"/>
        <end position="205"/>
    </location>
</feature>
<dbReference type="PRINTS" id="PR00633">
    <property type="entry name" value="RCCNDNSATION"/>
</dbReference>
<evidence type="ECO:0000313" key="6">
    <source>
        <dbReference type="Proteomes" id="UP000284657"/>
    </source>
</evidence>
<name>A0A3F2RWI5_9STRA</name>
<evidence type="ECO:0000256" key="1">
    <source>
        <dbReference type="ARBA" id="ARBA00022737"/>
    </source>
</evidence>
<reference evidence="5 6" key="1">
    <citation type="submission" date="2018-07" db="EMBL/GenBank/DDBJ databases">
        <title>Genome sequencing of oomycete isolates from Chile give support for New Zealand origin for Phytophthora kernoviae and make available the first Nothophytophthora sp. genome.</title>
        <authorList>
            <person name="Studholme D.J."/>
            <person name="Sanfuentes E."/>
            <person name="Panda P."/>
            <person name="Hill R."/>
            <person name="Sambles C."/>
            <person name="Grant M."/>
            <person name="Williams N.M."/>
            <person name="Mcdougal R.L."/>
        </authorList>
    </citation>
    <scope>NUCLEOTIDE SEQUENCE [LARGE SCALE GENOMIC DNA]</scope>
    <source>
        <strain evidence="4">Chile6</strain>
        <strain evidence="3">Chile7</strain>
    </source>
</reference>
<dbReference type="PROSITE" id="PS00626">
    <property type="entry name" value="RCC1_2"/>
    <property type="match status" value="3"/>
</dbReference>
<dbReference type="OrthoDB" id="297375at2759"/>
<evidence type="ECO:0000256" key="2">
    <source>
        <dbReference type="PROSITE-ProRule" id="PRU00235"/>
    </source>
</evidence>
<feature type="repeat" description="RCC1" evidence="2">
    <location>
        <begin position="274"/>
        <end position="329"/>
    </location>
</feature>
<dbReference type="PROSITE" id="PS50012">
    <property type="entry name" value="RCC1_3"/>
    <property type="match status" value="5"/>
</dbReference>
<dbReference type="PANTHER" id="PTHR22870">
    <property type="entry name" value="REGULATOR OF CHROMOSOME CONDENSATION"/>
    <property type="match status" value="1"/>
</dbReference>
<proteinExistence type="predicted"/>
<dbReference type="Pfam" id="PF00415">
    <property type="entry name" value="RCC1"/>
    <property type="match status" value="3"/>
</dbReference>
<dbReference type="EMBL" id="MBDO02000050">
    <property type="protein sequence ID" value="RLN65628.1"/>
    <property type="molecule type" value="Genomic_DNA"/>
</dbReference>
<organism evidence="4 5">
    <name type="scientific">Phytophthora kernoviae</name>
    <dbReference type="NCBI Taxonomy" id="325452"/>
    <lineage>
        <taxon>Eukaryota</taxon>
        <taxon>Sar</taxon>
        <taxon>Stramenopiles</taxon>
        <taxon>Oomycota</taxon>
        <taxon>Peronosporomycetes</taxon>
        <taxon>Peronosporales</taxon>
        <taxon>Peronosporaceae</taxon>
        <taxon>Phytophthora</taxon>
    </lineage>
</organism>
<evidence type="ECO:0000313" key="4">
    <source>
        <dbReference type="EMBL" id="RLN65628.1"/>
    </source>
</evidence>
<feature type="repeat" description="RCC1" evidence="2">
    <location>
        <begin position="104"/>
        <end position="153"/>
    </location>
</feature>
<dbReference type="SUPFAM" id="SSF50985">
    <property type="entry name" value="RCC1/BLIP-II"/>
    <property type="match status" value="1"/>
</dbReference>
<evidence type="ECO:0000313" key="5">
    <source>
        <dbReference type="Proteomes" id="UP000277300"/>
    </source>
</evidence>
<keyword evidence="1" id="KW-0677">Repeat</keyword>
<dbReference type="InterPro" id="IPR009091">
    <property type="entry name" value="RCC1/BLIP-II"/>
</dbReference>
<feature type="repeat" description="RCC1" evidence="2">
    <location>
        <begin position="206"/>
        <end position="273"/>
    </location>
</feature>
<sequence>MASSKALFPIEFKLALRCLELVSTGDELAKAMENCQELLEWLRFFYRPANPSQFAKGHGTEETCMEPKPVGYFASLIEAEGVEMGGVIDVACGREHTMAVTLSGDLFGFGWGEAGRLGTGETGSSLFPSRVTTLKEVTGVACGREHTLALTKAGQVFAFGAGFGGRLGNDAEMDEELPFAVGGMEDRIITAIDAGECHSCALSDKGDVFTWGFGSSGALGHGTRDNCLKPKRIDGPWASIDDLGQTVKKQLAEVSFVTSIACGSYHTLVSTDGGTLYGWGDAAAGQLGVELVSAPDMVVLSPTKLRIPSSSGLRSITCGTFTSAVCTQQGQIFLWGSPAAGNGAPLDIEDARVKRIGMLGEFEFSQIACGAYHAVALTKKLEYC</sequence>
<dbReference type="Gene3D" id="2.130.10.30">
    <property type="entry name" value="Regulator of chromosome condensation 1/beta-lactamase-inhibitor protein II"/>
    <property type="match status" value="2"/>
</dbReference>
<feature type="repeat" description="RCC1" evidence="2">
    <location>
        <begin position="330"/>
        <end position="380"/>
    </location>
</feature>
<protein>
    <submittedName>
        <fullName evidence="4">Uncharacterized protein</fullName>
    </submittedName>
</protein>